<accession>A0A8H3HSZ5</accession>
<dbReference type="Proteomes" id="UP000663827">
    <property type="component" value="Unassembled WGS sequence"/>
</dbReference>
<sequence>MGVATDTTVDDSGVSSDRYDHAGNLGFVDNTSHTQASLSTQVTPQAPPPLTRAESYAERTNQLGLALLSPATNMRAKPGNGALGIDFDSFFSPATDRPVLLVEPRYGEVSSERLVKVGHSQETLATAYVTASESGVSPSGGQRDSPGAIPEESGSRSTLHSQVAELDVVVSPALTVGDLQVAAREVSPTRSLGVSDQSLSVEYGRADRSLRTLDSFPAMLRGSLSCFPEDVSLNTPVLPSIGSELNHREAYDIMLLPADDLTQGCLVLTRAGDDSAEHERNMATSDGISFMVAHEASNLVARSEEDSILSPDLSEHAVEQADSIISHDHMRSSIDSIVSGRRADRSSNGLKFAAQLFLSSDS</sequence>
<feature type="region of interest" description="Disordered" evidence="1">
    <location>
        <begin position="130"/>
        <end position="157"/>
    </location>
</feature>
<organism evidence="2 3">
    <name type="scientific">Rhizoctonia solani</name>
    <dbReference type="NCBI Taxonomy" id="456999"/>
    <lineage>
        <taxon>Eukaryota</taxon>
        <taxon>Fungi</taxon>
        <taxon>Dikarya</taxon>
        <taxon>Basidiomycota</taxon>
        <taxon>Agaricomycotina</taxon>
        <taxon>Agaricomycetes</taxon>
        <taxon>Cantharellales</taxon>
        <taxon>Ceratobasidiaceae</taxon>
        <taxon>Rhizoctonia</taxon>
    </lineage>
</organism>
<evidence type="ECO:0000313" key="3">
    <source>
        <dbReference type="Proteomes" id="UP000663827"/>
    </source>
</evidence>
<comment type="caution">
    <text evidence="2">The sequence shown here is derived from an EMBL/GenBank/DDBJ whole genome shotgun (WGS) entry which is preliminary data.</text>
</comment>
<proteinExistence type="predicted"/>
<evidence type="ECO:0000256" key="1">
    <source>
        <dbReference type="SAM" id="MobiDB-lite"/>
    </source>
</evidence>
<dbReference type="AlphaFoldDB" id="A0A8H3HSZ5"/>
<reference evidence="2" key="1">
    <citation type="submission" date="2021-01" db="EMBL/GenBank/DDBJ databases">
        <authorList>
            <person name="Kaushik A."/>
        </authorList>
    </citation>
    <scope>NUCLEOTIDE SEQUENCE</scope>
    <source>
        <strain evidence="2">AG5</strain>
    </source>
</reference>
<dbReference type="EMBL" id="CAJNJQ010000654">
    <property type="protein sequence ID" value="CAE7091666.1"/>
    <property type="molecule type" value="Genomic_DNA"/>
</dbReference>
<gene>
    <name evidence="2" type="ORF">RDB_LOCUS32439</name>
</gene>
<protein>
    <submittedName>
        <fullName evidence="2">Uncharacterized protein</fullName>
    </submittedName>
</protein>
<feature type="compositionally biased region" description="Polar residues" evidence="1">
    <location>
        <begin position="130"/>
        <end position="142"/>
    </location>
</feature>
<evidence type="ECO:0000313" key="2">
    <source>
        <dbReference type="EMBL" id="CAE7091666.1"/>
    </source>
</evidence>
<name>A0A8H3HSZ5_9AGAM</name>